<accession>A0A6J6SEM4</accession>
<dbReference type="EMBL" id="CAFBQX010000008">
    <property type="protein sequence ID" value="CAB5074514.1"/>
    <property type="molecule type" value="Genomic_DNA"/>
</dbReference>
<evidence type="ECO:0000256" key="1">
    <source>
        <dbReference type="SAM" id="Phobius"/>
    </source>
</evidence>
<keyword evidence="1" id="KW-0812">Transmembrane</keyword>
<dbReference type="EMBL" id="CAESAE010000012">
    <property type="protein sequence ID" value="CAB4344944.1"/>
    <property type="molecule type" value="Genomic_DNA"/>
</dbReference>
<proteinExistence type="predicted"/>
<gene>
    <name evidence="3" type="ORF">UFOPK2718_01407</name>
    <name evidence="4" type="ORF">UFOPK2936_00978</name>
    <name evidence="5" type="ORF">UFOPK3174_01262</name>
    <name evidence="6" type="ORF">UFOPK3328_01490</name>
    <name evidence="7" type="ORF">UFOPK3779_01468</name>
    <name evidence="8" type="ORF">UFOPK3913_01397</name>
    <name evidence="2" type="ORF">UFOPK4107_01478</name>
    <name evidence="9" type="ORF">UFOPK4403_01104</name>
</gene>
<dbReference type="EMBL" id="CAFBOC010000018">
    <property type="protein sequence ID" value="CAB4984986.1"/>
    <property type="molecule type" value="Genomic_DNA"/>
</dbReference>
<reference evidence="3" key="1">
    <citation type="submission" date="2020-05" db="EMBL/GenBank/DDBJ databases">
        <authorList>
            <person name="Chiriac C."/>
            <person name="Salcher M."/>
            <person name="Ghai R."/>
            <person name="Kavagutti S V."/>
        </authorList>
    </citation>
    <scope>NUCLEOTIDE SEQUENCE</scope>
</reference>
<dbReference type="EMBL" id="CAFBLD010000013">
    <property type="protein sequence ID" value="CAB4878169.1"/>
    <property type="molecule type" value="Genomic_DNA"/>
</dbReference>
<evidence type="ECO:0000313" key="6">
    <source>
        <dbReference type="EMBL" id="CAB4878169.1"/>
    </source>
</evidence>
<feature type="transmembrane region" description="Helical" evidence="1">
    <location>
        <begin position="12"/>
        <end position="31"/>
    </location>
</feature>
<dbReference type="AlphaFoldDB" id="A0A6J6SEM4"/>
<keyword evidence="1" id="KW-0472">Membrane</keyword>
<feature type="transmembrane region" description="Helical" evidence="1">
    <location>
        <begin position="211"/>
        <end position="232"/>
    </location>
</feature>
<dbReference type="EMBL" id="CAEZYM010000018">
    <property type="protein sequence ID" value="CAB4733252.1"/>
    <property type="molecule type" value="Genomic_DNA"/>
</dbReference>
<evidence type="ECO:0000313" key="4">
    <source>
        <dbReference type="EMBL" id="CAB4781658.1"/>
    </source>
</evidence>
<name>A0A6J6SEM4_9ZZZZ</name>
<evidence type="ECO:0000313" key="3">
    <source>
        <dbReference type="EMBL" id="CAB4733252.1"/>
    </source>
</evidence>
<dbReference type="Pfam" id="PF02104">
    <property type="entry name" value="SURF1"/>
    <property type="match status" value="1"/>
</dbReference>
<evidence type="ECO:0000313" key="9">
    <source>
        <dbReference type="EMBL" id="CAB5074514.1"/>
    </source>
</evidence>
<evidence type="ECO:0000313" key="5">
    <source>
        <dbReference type="EMBL" id="CAB4832205.1"/>
    </source>
</evidence>
<dbReference type="InterPro" id="IPR002994">
    <property type="entry name" value="Surf1/Shy1"/>
</dbReference>
<organism evidence="3">
    <name type="scientific">freshwater metagenome</name>
    <dbReference type="NCBI Taxonomy" id="449393"/>
    <lineage>
        <taxon>unclassified sequences</taxon>
        <taxon>metagenomes</taxon>
        <taxon>ecological metagenomes</taxon>
    </lineage>
</organism>
<dbReference type="EMBL" id="CAFABH010000025">
    <property type="protein sequence ID" value="CAB4832205.1"/>
    <property type="molecule type" value="Genomic_DNA"/>
</dbReference>
<keyword evidence="1" id="KW-1133">Transmembrane helix</keyword>
<evidence type="ECO:0000313" key="2">
    <source>
        <dbReference type="EMBL" id="CAB4344944.1"/>
    </source>
</evidence>
<evidence type="ECO:0000313" key="8">
    <source>
        <dbReference type="EMBL" id="CAB4984986.1"/>
    </source>
</evidence>
<sequence>MTVLNNLKKILAFCGVLIIAGAFFGLGLWQWDRAQLSRTPAVVDQTLVPLETITHPRIALPGGAALRHVSVSGKYIGDFQATKQKDGEGKSASWQVSVLETDSGAAILVARGYWDQKPSGAIDPAVSSDVTKEVVRVTGILMPHQNDDRAPLAIQGLSGSLSRIDSAVIVGATTLDLYDGFIIAESENAGAVAANRSRIRPPAPGSAVPGFYWQHISYVIIWWMMVAVALYLPLYQRFNRRSNQSRVAQESSQVESEK</sequence>
<evidence type="ECO:0000313" key="7">
    <source>
        <dbReference type="EMBL" id="CAB4954745.1"/>
    </source>
</evidence>
<protein>
    <submittedName>
        <fullName evidence="3">Unannotated protein</fullName>
    </submittedName>
</protein>
<dbReference type="GO" id="GO:0016020">
    <property type="term" value="C:membrane"/>
    <property type="evidence" value="ECO:0007669"/>
    <property type="project" value="InterPro"/>
</dbReference>
<dbReference type="PROSITE" id="PS50895">
    <property type="entry name" value="SURF1"/>
    <property type="match status" value="1"/>
</dbReference>
<dbReference type="EMBL" id="CAFBNH010000012">
    <property type="protein sequence ID" value="CAB4954745.1"/>
    <property type="molecule type" value="Genomic_DNA"/>
</dbReference>
<dbReference type="EMBL" id="CAEZZW010000004">
    <property type="protein sequence ID" value="CAB4781658.1"/>
    <property type="molecule type" value="Genomic_DNA"/>
</dbReference>